<feature type="transmembrane region" description="Helical" evidence="7">
    <location>
        <begin position="314"/>
        <end position="336"/>
    </location>
</feature>
<reference evidence="11" key="1">
    <citation type="submission" date="2023-07" db="EMBL/GenBank/DDBJ databases">
        <title>Draft genome sequence of the endophytic actinobacterium Streptomyces justiciae WPN32, a potential antibiotic producer.</title>
        <authorList>
            <person name="Yasawong M."/>
            <person name="Pana W."/>
            <person name="Ganta P."/>
            <person name="Santapan N."/>
            <person name="Songngamsuk T."/>
            <person name="Phatcharaharikarn M."/>
            <person name="Kerdtoob S."/>
            <person name="Nantapong N."/>
        </authorList>
    </citation>
    <scope>NUCLEOTIDE SEQUENCE [LARGE SCALE GENOMIC DNA]</scope>
    <source>
        <strain evidence="11">WPN32</strain>
    </source>
</reference>
<comment type="similarity">
    <text evidence="6">Belongs to the ABC-4 integral membrane protein family.</text>
</comment>
<protein>
    <submittedName>
        <fullName evidence="10">FtsX-like permease family protein</fullName>
    </submittedName>
</protein>
<evidence type="ECO:0000313" key="11">
    <source>
        <dbReference type="Proteomes" id="UP001257948"/>
    </source>
</evidence>
<evidence type="ECO:0000256" key="1">
    <source>
        <dbReference type="ARBA" id="ARBA00004651"/>
    </source>
</evidence>
<evidence type="ECO:0000313" key="10">
    <source>
        <dbReference type="EMBL" id="MDT7839504.1"/>
    </source>
</evidence>
<dbReference type="Pfam" id="PF12704">
    <property type="entry name" value="MacB_PCD"/>
    <property type="match status" value="2"/>
</dbReference>
<keyword evidence="3 7" id="KW-0812">Transmembrane</keyword>
<keyword evidence="4 7" id="KW-1133">Transmembrane helix</keyword>
<dbReference type="PANTHER" id="PTHR30572">
    <property type="entry name" value="MEMBRANE COMPONENT OF TRANSPORTER-RELATED"/>
    <property type="match status" value="1"/>
</dbReference>
<feature type="transmembrane region" description="Helical" evidence="7">
    <location>
        <begin position="266"/>
        <end position="291"/>
    </location>
</feature>
<comment type="subcellular location">
    <subcellularLocation>
        <location evidence="1">Cell membrane</location>
        <topology evidence="1">Multi-pass membrane protein</topology>
    </subcellularLocation>
</comment>
<evidence type="ECO:0000256" key="6">
    <source>
        <dbReference type="ARBA" id="ARBA00038076"/>
    </source>
</evidence>
<feature type="domain" description="MacB-like periplasmic core" evidence="9">
    <location>
        <begin position="17"/>
        <end position="233"/>
    </location>
</feature>
<evidence type="ECO:0000256" key="4">
    <source>
        <dbReference type="ARBA" id="ARBA00022989"/>
    </source>
</evidence>
<keyword evidence="11" id="KW-1185">Reference proteome</keyword>
<feature type="domain" description="MacB-like periplasmic core" evidence="9">
    <location>
        <begin position="490"/>
        <end position="684"/>
    </location>
</feature>
<feature type="transmembrane region" description="Helical" evidence="7">
    <location>
        <begin position="714"/>
        <end position="739"/>
    </location>
</feature>
<feature type="transmembrane region" description="Helical" evidence="7">
    <location>
        <begin position="406"/>
        <end position="427"/>
    </location>
</feature>
<keyword evidence="2" id="KW-1003">Cell membrane</keyword>
<dbReference type="EMBL" id="JAVTLL010000001">
    <property type="protein sequence ID" value="MDT7839504.1"/>
    <property type="molecule type" value="Genomic_DNA"/>
</dbReference>
<feature type="transmembrane region" description="Helical" evidence="7">
    <location>
        <begin position="439"/>
        <end position="469"/>
    </location>
</feature>
<dbReference type="Pfam" id="PF02687">
    <property type="entry name" value="FtsX"/>
    <property type="match status" value="2"/>
</dbReference>
<gene>
    <name evidence="10" type="ORF">RQC66_02035</name>
</gene>
<organism evidence="10 11">
    <name type="scientific">Streptomyces justiciae</name>
    <dbReference type="NCBI Taxonomy" id="2780140"/>
    <lineage>
        <taxon>Bacteria</taxon>
        <taxon>Bacillati</taxon>
        <taxon>Actinomycetota</taxon>
        <taxon>Actinomycetes</taxon>
        <taxon>Kitasatosporales</taxon>
        <taxon>Streptomycetaceae</taxon>
        <taxon>Streptomyces</taxon>
    </lineage>
</organism>
<evidence type="ECO:0000256" key="5">
    <source>
        <dbReference type="ARBA" id="ARBA00023136"/>
    </source>
</evidence>
<accession>A0ABU3LJS6</accession>
<feature type="transmembrane region" description="Helical" evidence="7">
    <location>
        <begin position="766"/>
        <end position="788"/>
    </location>
</feature>
<keyword evidence="5 7" id="KW-0472">Membrane</keyword>
<evidence type="ECO:0000256" key="3">
    <source>
        <dbReference type="ARBA" id="ARBA00022692"/>
    </source>
</evidence>
<feature type="transmembrane region" description="Helical" evidence="7">
    <location>
        <begin position="490"/>
        <end position="514"/>
    </location>
</feature>
<evidence type="ECO:0000259" key="9">
    <source>
        <dbReference type="Pfam" id="PF12704"/>
    </source>
</evidence>
<feature type="domain" description="ABC3 transporter permease C-terminal" evidence="8">
    <location>
        <begin position="718"/>
        <end position="834"/>
    </location>
</feature>
<evidence type="ECO:0000256" key="7">
    <source>
        <dbReference type="SAM" id="Phobius"/>
    </source>
</evidence>
<evidence type="ECO:0000259" key="8">
    <source>
        <dbReference type="Pfam" id="PF02687"/>
    </source>
</evidence>
<comment type="caution">
    <text evidence="10">The sequence shown here is derived from an EMBL/GenBank/DDBJ whole genome shotgun (WGS) entry which is preliminary data.</text>
</comment>
<dbReference type="InterPro" id="IPR003838">
    <property type="entry name" value="ABC3_permease_C"/>
</dbReference>
<feature type="domain" description="ABC3 transporter permease C-terminal" evidence="8">
    <location>
        <begin position="269"/>
        <end position="390"/>
    </location>
</feature>
<dbReference type="InterPro" id="IPR050250">
    <property type="entry name" value="Macrolide_Exporter_MacB"/>
</dbReference>
<feature type="transmembrane region" description="Helical" evidence="7">
    <location>
        <begin position="356"/>
        <end position="380"/>
    </location>
</feature>
<dbReference type="PANTHER" id="PTHR30572:SF4">
    <property type="entry name" value="ABC TRANSPORTER PERMEASE YTRF"/>
    <property type="match status" value="1"/>
</dbReference>
<evidence type="ECO:0000256" key="2">
    <source>
        <dbReference type="ARBA" id="ARBA00022475"/>
    </source>
</evidence>
<dbReference type="Proteomes" id="UP001257948">
    <property type="component" value="Unassembled WGS sequence"/>
</dbReference>
<dbReference type="RefSeq" id="WP_314197279.1">
    <property type="nucleotide sequence ID" value="NZ_JAVTLL010000001.1"/>
</dbReference>
<proteinExistence type="inferred from homology"/>
<feature type="transmembrane region" description="Helical" evidence="7">
    <location>
        <begin position="808"/>
        <end position="827"/>
    </location>
</feature>
<dbReference type="InterPro" id="IPR025857">
    <property type="entry name" value="MacB_PCD"/>
</dbReference>
<name>A0ABU3LJS6_9ACTN</name>
<sequence length="842" mass="87333">MFRTALRNVLAHKARLLMTVLAVMLGVAFVSGTLVFTNTISNAYQNSSAKGFDQVDVAVRPDYQESKGNKVGKTPELTQALLDRSARTPGAASAIGVVSGFTAMADKDGKLIGGGFQSQGGNYWGDKDPRYPLAEGAAPRGADQVAIDSETAKRAGYEVGDKVRLSIDGPVLSPTVTGIFTTDDGNVAAGGSLALFDTATAQKLFGKTGTYDEIDVKAAPGTSQTALKAALDKTLPAKLVETTTGKELADDQAELISSQMGSFRQMLLVFAGIALFVGTFIIANTFTMLVAQRTKELALLRAVGASRRQVTRSVLIEAFVVGTVAGVTGLVAGIGIGAGMRSLMGTLGATVPDGPLVVSGGTVATALAVGVLITMLAAWLPGRRAAKIPPVAAMSSVHAQATTKSLVLRNTLGALFSGAGVAVVLAATTMNGSDGQAPMGIGAVLLIIGVFILTPLLSRPLIAAAAPVLRVFGTAGKLARQNSVRNPRRTAATASALMIGLTLITGMTVMAGSLQKSIDKMASSAIRADYIVSMANGNELSPDVDRKLNATDGVATTSPLRNAPSRIDGETEYLTGVNGSSIGKLTDLKVDSGSFKVGGGQVVVDSDTAKSRGWAAGSTFTAHYEDGKAQKLTVSAVYEGNELIRGIMVDNKALTPHLTDPADMQVLVKTADGASDATKDRLEKALGTNPAIKVQSKQDLSDDIAKMFTLILNMVYGLLAMAVLVAVLGVINTLAMSVFERSQEIGMLRAIGLDRKGVKRMVRLESLVISLFGGVLGIGLGVFFGWAAGELLGTKMATYELVLPWGRMALFLLGAAVVGVLAALWPARRAAKLNMLSAIKAE</sequence>